<reference evidence="1 2" key="1">
    <citation type="submission" date="2015-12" db="EMBL/GenBank/DDBJ databases">
        <title>Genome sequence of Thalassospira lucentensis MCCC 1A02072.</title>
        <authorList>
            <person name="Lu L."/>
            <person name="Lai Q."/>
            <person name="Shao Z."/>
            <person name="Qian P."/>
        </authorList>
    </citation>
    <scope>NUCLEOTIDE SEQUENCE [LARGE SCALE GENOMIC DNA]</scope>
    <source>
        <strain evidence="1 2">MCCC 1A02072</strain>
    </source>
</reference>
<dbReference type="Gene3D" id="3.10.129.10">
    <property type="entry name" value="Hotdog Thioesterase"/>
    <property type="match status" value="1"/>
</dbReference>
<accession>A0A154L1L3</accession>
<dbReference type="Pfam" id="PF13279">
    <property type="entry name" value="4HBT_2"/>
    <property type="match status" value="1"/>
</dbReference>
<dbReference type="EMBL" id="LPVY01000022">
    <property type="protein sequence ID" value="KZB61788.1"/>
    <property type="molecule type" value="Genomic_DNA"/>
</dbReference>
<sequence>MISTDLFAPEMLECYRGTVPQDWIDFNGHVNVGYYVVGFDLGSVAFLDGVGMGRTYPERRGFSTFALEMHITYDREIHLNDPFVIHTQILDCDHKRIHMYHELRHGTEGWLSATNEIITMHIDMKTRRSAPFPDDVQKTLDLIRVAHRDLPVPSGVGRKIGIRRAG</sequence>
<dbReference type="Proteomes" id="UP000076335">
    <property type="component" value="Unassembled WGS sequence"/>
</dbReference>
<dbReference type="AlphaFoldDB" id="A0A154L1L3"/>
<proteinExistence type="predicted"/>
<gene>
    <name evidence="1" type="ORF">AUP42_05945</name>
</gene>
<evidence type="ECO:0000313" key="2">
    <source>
        <dbReference type="Proteomes" id="UP000076335"/>
    </source>
</evidence>
<dbReference type="OrthoDB" id="9803287at2"/>
<dbReference type="PANTHER" id="PTHR31793:SF2">
    <property type="entry name" value="BLR1345 PROTEIN"/>
    <property type="match status" value="1"/>
</dbReference>
<dbReference type="PANTHER" id="PTHR31793">
    <property type="entry name" value="4-HYDROXYBENZOYL-COA THIOESTERASE FAMILY MEMBER"/>
    <property type="match status" value="1"/>
</dbReference>
<dbReference type="GO" id="GO:0047617">
    <property type="term" value="F:fatty acyl-CoA hydrolase activity"/>
    <property type="evidence" value="ECO:0007669"/>
    <property type="project" value="TreeGrafter"/>
</dbReference>
<dbReference type="RefSeq" id="WP_062953096.1">
    <property type="nucleotide sequence ID" value="NZ_LPVY01000022.1"/>
</dbReference>
<dbReference type="CDD" id="cd00586">
    <property type="entry name" value="4HBT"/>
    <property type="match status" value="1"/>
</dbReference>
<evidence type="ECO:0000313" key="1">
    <source>
        <dbReference type="EMBL" id="KZB61788.1"/>
    </source>
</evidence>
<organism evidence="1 2">
    <name type="scientific">Thalassospira lucentensis</name>
    <dbReference type="NCBI Taxonomy" id="168935"/>
    <lineage>
        <taxon>Bacteria</taxon>
        <taxon>Pseudomonadati</taxon>
        <taxon>Pseudomonadota</taxon>
        <taxon>Alphaproteobacteria</taxon>
        <taxon>Rhodospirillales</taxon>
        <taxon>Thalassospiraceae</taxon>
        <taxon>Thalassospira</taxon>
    </lineage>
</organism>
<dbReference type="InterPro" id="IPR029069">
    <property type="entry name" value="HotDog_dom_sf"/>
</dbReference>
<name>A0A154L1L3_9PROT</name>
<dbReference type="InterPro" id="IPR050563">
    <property type="entry name" value="4-hydroxybenzoyl-CoA_TE"/>
</dbReference>
<protein>
    <submittedName>
        <fullName evidence="1">Thioesterase-like protein</fullName>
    </submittedName>
</protein>
<comment type="caution">
    <text evidence="1">The sequence shown here is derived from an EMBL/GenBank/DDBJ whole genome shotgun (WGS) entry which is preliminary data.</text>
</comment>
<dbReference type="SUPFAM" id="SSF54637">
    <property type="entry name" value="Thioesterase/thiol ester dehydrase-isomerase"/>
    <property type="match status" value="1"/>
</dbReference>